<feature type="domain" description="GST C-terminal" evidence="2">
    <location>
        <begin position="117"/>
        <end position="261"/>
    </location>
</feature>
<accession>A0A9W9WVB8</accession>
<dbReference type="RefSeq" id="XP_056787871.1">
    <property type="nucleotide sequence ID" value="XM_056937072.1"/>
</dbReference>
<dbReference type="SUPFAM" id="SSF47616">
    <property type="entry name" value="GST C-terminal domain-like"/>
    <property type="match status" value="1"/>
</dbReference>
<organism evidence="3 4">
    <name type="scientific">Penicillium diatomitis</name>
    <dbReference type="NCBI Taxonomy" id="2819901"/>
    <lineage>
        <taxon>Eukaryota</taxon>
        <taxon>Fungi</taxon>
        <taxon>Dikarya</taxon>
        <taxon>Ascomycota</taxon>
        <taxon>Pezizomycotina</taxon>
        <taxon>Eurotiomycetes</taxon>
        <taxon>Eurotiomycetidae</taxon>
        <taxon>Eurotiales</taxon>
        <taxon>Aspergillaceae</taxon>
        <taxon>Penicillium</taxon>
    </lineage>
</organism>
<dbReference type="CDD" id="cd00570">
    <property type="entry name" value="GST_N_family"/>
    <property type="match status" value="1"/>
</dbReference>
<proteinExistence type="predicted"/>
<dbReference type="InterPro" id="IPR040079">
    <property type="entry name" value="Glutathione_S-Trfase"/>
</dbReference>
<dbReference type="InterPro" id="IPR036249">
    <property type="entry name" value="Thioredoxin-like_sf"/>
</dbReference>
<dbReference type="EMBL" id="JAPWDQ010000010">
    <property type="protein sequence ID" value="KAJ5477327.1"/>
    <property type="molecule type" value="Genomic_DNA"/>
</dbReference>
<dbReference type="InterPro" id="IPR036282">
    <property type="entry name" value="Glutathione-S-Trfase_C_sf"/>
</dbReference>
<dbReference type="Pfam" id="PF13409">
    <property type="entry name" value="GST_N_2"/>
    <property type="match status" value="1"/>
</dbReference>
<dbReference type="Gene3D" id="3.40.30.10">
    <property type="entry name" value="Glutaredoxin"/>
    <property type="match status" value="1"/>
</dbReference>
<dbReference type="InterPro" id="IPR004045">
    <property type="entry name" value="Glutathione_S-Trfase_N"/>
</dbReference>
<evidence type="ECO:0000313" key="3">
    <source>
        <dbReference type="EMBL" id="KAJ5477327.1"/>
    </source>
</evidence>
<dbReference type="PANTHER" id="PTHR43968:SF13">
    <property type="entry name" value="GLUTATHIONE TRANSFERASE OMEGA-1"/>
    <property type="match status" value="1"/>
</dbReference>
<dbReference type="PANTHER" id="PTHR43968">
    <property type="match status" value="1"/>
</dbReference>
<reference evidence="3" key="1">
    <citation type="submission" date="2022-12" db="EMBL/GenBank/DDBJ databases">
        <authorList>
            <person name="Petersen C."/>
        </authorList>
    </citation>
    <scope>NUCLEOTIDE SEQUENCE</scope>
    <source>
        <strain evidence="3">IBT 30728</strain>
    </source>
</reference>
<dbReference type="Pfam" id="PF13410">
    <property type="entry name" value="GST_C_2"/>
    <property type="match status" value="1"/>
</dbReference>
<dbReference type="PROSITE" id="PS50405">
    <property type="entry name" value="GST_CTER"/>
    <property type="match status" value="1"/>
</dbReference>
<reference evidence="3" key="2">
    <citation type="journal article" date="2023" name="IMA Fungus">
        <title>Comparative genomic study of the Penicillium genus elucidates a diverse pangenome and 15 lateral gene transfer events.</title>
        <authorList>
            <person name="Petersen C."/>
            <person name="Sorensen T."/>
            <person name="Nielsen M.R."/>
            <person name="Sondergaard T.E."/>
            <person name="Sorensen J.L."/>
            <person name="Fitzpatrick D.A."/>
            <person name="Frisvad J.C."/>
            <person name="Nielsen K.L."/>
        </authorList>
    </citation>
    <scope>NUCLEOTIDE SEQUENCE</scope>
    <source>
        <strain evidence="3">IBT 30728</strain>
    </source>
</reference>
<evidence type="ECO:0000259" key="2">
    <source>
        <dbReference type="PROSITE" id="PS50405"/>
    </source>
</evidence>
<protein>
    <recommendedName>
        <fullName evidence="5">Glutathione S-transferase</fullName>
    </recommendedName>
</protein>
<dbReference type="AlphaFoldDB" id="A0A9W9WVB8"/>
<evidence type="ECO:0000313" key="4">
    <source>
        <dbReference type="Proteomes" id="UP001148312"/>
    </source>
</evidence>
<dbReference type="InterPro" id="IPR050983">
    <property type="entry name" value="GST_Omega/HSP26"/>
</dbReference>
<dbReference type="SUPFAM" id="SSF52833">
    <property type="entry name" value="Thioredoxin-like"/>
    <property type="match status" value="1"/>
</dbReference>
<gene>
    <name evidence="3" type="ORF">N7539_007471</name>
</gene>
<evidence type="ECO:0000259" key="1">
    <source>
        <dbReference type="PROSITE" id="PS50404"/>
    </source>
</evidence>
<evidence type="ECO:0008006" key="5">
    <source>
        <dbReference type="Google" id="ProtNLM"/>
    </source>
</evidence>
<dbReference type="SFLD" id="SFLDG00358">
    <property type="entry name" value="Main_(cytGST)"/>
    <property type="match status" value="1"/>
</dbReference>
<dbReference type="PROSITE" id="PS50404">
    <property type="entry name" value="GST_NTER"/>
    <property type="match status" value="1"/>
</dbReference>
<dbReference type="Proteomes" id="UP001148312">
    <property type="component" value="Unassembled WGS sequence"/>
</dbReference>
<name>A0A9W9WVB8_9EURO</name>
<dbReference type="GeneID" id="81627321"/>
<keyword evidence="4" id="KW-1185">Reference proteome</keyword>
<dbReference type="Gene3D" id="1.20.1050.10">
    <property type="match status" value="1"/>
</dbReference>
<feature type="domain" description="GST N-terminal" evidence="1">
    <location>
        <begin position="28"/>
        <end position="110"/>
    </location>
</feature>
<comment type="caution">
    <text evidence="3">The sequence shown here is derived from an EMBL/GenBank/DDBJ whole genome shotgun (WGS) entry which is preliminary data.</text>
</comment>
<sequence length="285" mass="32827">MPAHPDSDLHPEATGRAKTLVDSHRGQQTLKLYAGWFCPFVQRVWLALEEKQIPYQYIEVNPYNKPRSLLTLNPRGLVPTLQCPTESGPRPLYESTVILEYLEEAYADHTPQFLPKDAYERARARIWMDYVTSRIIPAFHRFLQYQSTEEDDDSGAGKHAGLQQMRQEFLNHLKTWTTQMHSEGPFFLGSEISLPDLVLAPWAVRLWVFDEFKSGGTGLPEEEQGGEDEKVWARWRKWLSAIESRESIQNTTSETKHYMPIYKRYADNTAQSELAKATRAGRGVP</sequence>
<dbReference type="InterPro" id="IPR010987">
    <property type="entry name" value="Glutathione-S-Trfase_C-like"/>
</dbReference>
<dbReference type="GO" id="GO:0005737">
    <property type="term" value="C:cytoplasm"/>
    <property type="evidence" value="ECO:0007669"/>
    <property type="project" value="TreeGrafter"/>
</dbReference>
<dbReference type="SFLD" id="SFLDS00019">
    <property type="entry name" value="Glutathione_Transferase_(cytos"/>
    <property type="match status" value="1"/>
</dbReference>